<dbReference type="EMBL" id="MAVT02002068">
    <property type="protein sequence ID" value="POS69688.1"/>
    <property type="molecule type" value="Genomic_DNA"/>
</dbReference>
<dbReference type="InterPro" id="IPR050121">
    <property type="entry name" value="Cytochrome_P450_monoxygenase"/>
</dbReference>
<feature type="binding site" description="axial binding residue" evidence="5">
    <location>
        <position position="456"/>
    </location>
    <ligand>
        <name>heme</name>
        <dbReference type="ChEBI" id="CHEBI:30413"/>
    </ligand>
    <ligandPart>
        <name>Fe</name>
        <dbReference type="ChEBI" id="CHEBI:18248"/>
    </ligandPart>
</feature>
<dbReference type="GO" id="GO:0004497">
    <property type="term" value="F:monooxygenase activity"/>
    <property type="evidence" value="ECO:0007669"/>
    <property type="project" value="UniProtKB-KW"/>
</dbReference>
<evidence type="ECO:0000256" key="2">
    <source>
        <dbReference type="ARBA" id="ARBA00022617"/>
    </source>
</evidence>
<dbReference type="InterPro" id="IPR001128">
    <property type="entry name" value="Cyt_P450"/>
</dbReference>
<evidence type="ECO:0000313" key="8">
    <source>
        <dbReference type="EMBL" id="POS69688.1"/>
    </source>
</evidence>
<keyword evidence="7" id="KW-0472">Membrane</keyword>
<keyword evidence="7" id="KW-1133">Transmembrane helix</keyword>
<name>A0A2P5HHG5_DIAHE</name>
<dbReference type="FunFam" id="1.10.630.10:FF:000050">
    <property type="entry name" value="Cytochrome P450 monooxygenase"/>
    <property type="match status" value="1"/>
</dbReference>
<keyword evidence="6" id="KW-0503">Monooxygenase</keyword>
<evidence type="ECO:0000256" key="3">
    <source>
        <dbReference type="ARBA" id="ARBA00022723"/>
    </source>
</evidence>
<keyword evidence="9" id="KW-1185">Reference proteome</keyword>
<dbReference type="PRINTS" id="PR00463">
    <property type="entry name" value="EP450I"/>
</dbReference>
<keyword evidence="4 5" id="KW-0408">Iron</keyword>
<evidence type="ECO:0000256" key="1">
    <source>
        <dbReference type="ARBA" id="ARBA00001971"/>
    </source>
</evidence>
<evidence type="ECO:0000256" key="4">
    <source>
        <dbReference type="ARBA" id="ARBA00023004"/>
    </source>
</evidence>
<dbReference type="Pfam" id="PF00067">
    <property type="entry name" value="p450"/>
    <property type="match status" value="1"/>
</dbReference>
<gene>
    <name evidence="8" type="ORF">DHEL01_v211919</name>
</gene>
<dbReference type="InterPro" id="IPR017972">
    <property type="entry name" value="Cyt_P450_CS"/>
</dbReference>
<dbReference type="InParanoid" id="A0A2P5HHG5"/>
<keyword evidence="3 5" id="KW-0479">Metal-binding</keyword>
<dbReference type="GO" id="GO:0020037">
    <property type="term" value="F:heme binding"/>
    <property type="evidence" value="ECO:0007669"/>
    <property type="project" value="InterPro"/>
</dbReference>
<keyword evidence="2 5" id="KW-0349">Heme</keyword>
<dbReference type="FunCoup" id="A0A2P5HHG5">
    <property type="interactions" value="1458"/>
</dbReference>
<dbReference type="InterPro" id="IPR036396">
    <property type="entry name" value="Cyt_P450_sf"/>
</dbReference>
<comment type="cofactor">
    <cofactor evidence="1 5">
        <name>heme</name>
        <dbReference type="ChEBI" id="CHEBI:30413"/>
    </cofactor>
</comment>
<dbReference type="AlphaFoldDB" id="A0A2P5HHG5"/>
<organism evidence="8 9">
    <name type="scientific">Diaporthe helianthi</name>
    <dbReference type="NCBI Taxonomy" id="158607"/>
    <lineage>
        <taxon>Eukaryota</taxon>
        <taxon>Fungi</taxon>
        <taxon>Dikarya</taxon>
        <taxon>Ascomycota</taxon>
        <taxon>Pezizomycotina</taxon>
        <taxon>Sordariomycetes</taxon>
        <taxon>Sordariomycetidae</taxon>
        <taxon>Diaporthales</taxon>
        <taxon>Diaporthaceae</taxon>
        <taxon>Diaporthe</taxon>
    </lineage>
</organism>
<dbReference type="GO" id="GO:0005506">
    <property type="term" value="F:iron ion binding"/>
    <property type="evidence" value="ECO:0007669"/>
    <property type="project" value="InterPro"/>
</dbReference>
<dbReference type="Gene3D" id="1.10.630.10">
    <property type="entry name" value="Cytochrome P450"/>
    <property type="match status" value="1"/>
</dbReference>
<protein>
    <submittedName>
        <fullName evidence="8">Cytochrome P450 oxidoreductase</fullName>
    </submittedName>
</protein>
<dbReference type="PROSITE" id="PS00086">
    <property type="entry name" value="CYTOCHROME_P450"/>
    <property type="match status" value="1"/>
</dbReference>
<dbReference type="STRING" id="158607.A0A2P5HHG5"/>
<evidence type="ECO:0000256" key="7">
    <source>
        <dbReference type="SAM" id="Phobius"/>
    </source>
</evidence>
<accession>A0A2P5HHG5</accession>
<dbReference type="PRINTS" id="PR00385">
    <property type="entry name" value="P450"/>
</dbReference>
<feature type="transmembrane region" description="Helical" evidence="7">
    <location>
        <begin position="7"/>
        <end position="27"/>
    </location>
</feature>
<dbReference type="Proteomes" id="UP000094444">
    <property type="component" value="Unassembled WGS sequence"/>
</dbReference>
<sequence length="513" mass="57602">MLEKLPSACWPVVAGLALVVLLAYRFWTSGPSVPGPFLARFTDVWLASRQIKGHFQIENVELHRKYGKIVRLGPKYFSLDDPAAVKTIYGHGTQYQKSEWYDVWNPRPENGRTNIFALRDIKQHATTRRHYSSVYAMSSLVSYEPYVNNCIDIFASRLRACVKSGETIDLSKWFQYYAFDVIGEITFSQRFGFLEKGMDMFGMIKTISGFLEWSHAAGFFRPLIALTRLLAARDNTEGTGKIVAFTMERIEQSKKDSLNGYDDPERQAITQPDFASKLLAQAEAAQRGGKDLDGIDETQLVMGACMGNVMAGSDTTSISLSATYYNIIKNPRVQAKLRAELDDAHARGALSEPPTFAETQALPYLQVVIKEALRMHPAVGLCLWRVVPAGGATLCGQYFPSGTNVGVNPWVAHRNKEVWGDDADEFRPERWLESSEEKLKAMNAMYMPFGLGSRTCIGKNISLLEISKVIPHFVRNFDATLIEPLSKMTELPSYNAWFVGIKDFRVNVKPRLG</sequence>
<evidence type="ECO:0000313" key="9">
    <source>
        <dbReference type="Proteomes" id="UP000094444"/>
    </source>
</evidence>
<dbReference type="PANTHER" id="PTHR24305">
    <property type="entry name" value="CYTOCHROME P450"/>
    <property type="match status" value="1"/>
</dbReference>
<dbReference type="GO" id="GO:0016705">
    <property type="term" value="F:oxidoreductase activity, acting on paired donors, with incorporation or reduction of molecular oxygen"/>
    <property type="evidence" value="ECO:0007669"/>
    <property type="project" value="InterPro"/>
</dbReference>
<proteinExistence type="inferred from homology"/>
<comment type="caution">
    <text evidence="8">The sequence shown here is derived from an EMBL/GenBank/DDBJ whole genome shotgun (WGS) entry which is preliminary data.</text>
</comment>
<reference evidence="8" key="1">
    <citation type="submission" date="2017-09" db="EMBL/GenBank/DDBJ databases">
        <title>Polyketide synthases of a Diaporthe helianthi virulent isolate.</title>
        <authorList>
            <person name="Baroncelli R."/>
        </authorList>
    </citation>
    <scope>NUCLEOTIDE SEQUENCE [LARGE SCALE GENOMIC DNA]</scope>
    <source>
        <strain evidence="8">7/96</strain>
    </source>
</reference>
<dbReference type="PANTHER" id="PTHR24305:SF190">
    <property type="entry name" value="P450, PUTATIVE (EUROFUNG)-RELATED"/>
    <property type="match status" value="1"/>
</dbReference>
<dbReference type="InterPro" id="IPR002401">
    <property type="entry name" value="Cyt_P450_E_grp-I"/>
</dbReference>
<evidence type="ECO:0000256" key="5">
    <source>
        <dbReference type="PIRSR" id="PIRSR602401-1"/>
    </source>
</evidence>
<comment type="similarity">
    <text evidence="6">Belongs to the cytochrome P450 family.</text>
</comment>
<dbReference type="CDD" id="cd11060">
    <property type="entry name" value="CYP57A1-like"/>
    <property type="match status" value="1"/>
</dbReference>
<dbReference type="SUPFAM" id="SSF48264">
    <property type="entry name" value="Cytochrome P450"/>
    <property type="match status" value="1"/>
</dbReference>
<dbReference type="OrthoDB" id="3934656at2759"/>
<keyword evidence="6" id="KW-0560">Oxidoreductase</keyword>
<evidence type="ECO:0000256" key="6">
    <source>
        <dbReference type="RuleBase" id="RU000461"/>
    </source>
</evidence>
<keyword evidence="7" id="KW-0812">Transmembrane</keyword>